<evidence type="ECO:0000256" key="1">
    <source>
        <dbReference type="SAM" id="MobiDB-lite"/>
    </source>
</evidence>
<feature type="compositionally biased region" description="Basic and acidic residues" evidence="1">
    <location>
        <begin position="108"/>
        <end position="128"/>
    </location>
</feature>
<feature type="compositionally biased region" description="Basic residues" evidence="1">
    <location>
        <begin position="80"/>
        <end position="93"/>
    </location>
</feature>
<keyword evidence="3" id="KW-1185">Reference proteome</keyword>
<organism evidence="2 3">
    <name type="scientific">Mesorhizobium ventifaucium</name>
    <dbReference type="NCBI Taxonomy" id="666020"/>
    <lineage>
        <taxon>Bacteria</taxon>
        <taxon>Pseudomonadati</taxon>
        <taxon>Pseudomonadota</taxon>
        <taxon>Alphaproteobacteria</taxon>
        <taxon>Hyphomicrobiales</taxon>
        <taxon>Phyllobacteriaceae</taxon>
        <taxon>Mesorhizobium</taxon>
    </lineage>
</organism>
<dbReference type="EMBL" id="CAKXZS010000024">
    <property type="protein sequence ID" value="CAH2403227.1"/>
    <property type="molecule type" value="Genomic_DNA"/>
</dbReference>
<evidence type="ECO:0008006" key="4">
    <source>
        <dbReference type="Google" id="ProtNLM"/>
    </source>
</evidence>
<feature type="region of interest" description="Disordered" evidence="1">
    <location>
        <begin position="60"/>
        <end position="93"/>
    </location>
</feature>
<accession>A0ABM9E2A3</accession>
<name>A0ABM9E2A3_9HYPH</name>
<proteinExistence type="predicted"/>
<comment type="caution">
    <text evidence="2">The sequence shown here is derived from an EMBL/GenBank/DDBJ whole genome shotgun (WGS) entry which is preliminary data.</text>
</comment>
<sequence length="128" mass="15086">MHFFCAIIWLARQIAKSLTQRQHSGFENNRHRFFRPGILVFGTLAEIRYDVRDVVDAEAEPPRNAIKDAKQNQRDDRCPQHRAQHMRSARRAGYRAQRHILILVLRPQAERQDGEQHHPPCDEEQGEK</sequence>
<protein>
    <recommendedName>
        <fullName evidence="4">Secreted protein</fullName>
    </recommendedName>
</protein>
<dbReference type="Proteomes" id="UP001152604">
    <property type="component" value="Unassembled WGS sequence"/>
</dbReference>
<evidence type="ECO:0000313" key="3">
    <source>
        <dbReference type="Proteomes" id="UP001152604"/>
    </source>
</evidence>
<gene>
    <name evidence="2" type="ORF">MES4922_300311</name>
</gene>
<reference evidence="2" key="1">
    <citation type="submission" date="2022-03" db="EMBL/GenBank/DDBJ databases">
        <authorList>
            <person name="Brunel B."/>
        </authorList>
    </citation>
    <scope>NUCLEOTIDE SEQUENCE</scope>
    <source>
        <strain evidence="2">STM4922sample</strain>
    </source>
</reference>
<feature type="compositionally biased region" description="Basic and acidic residues" evidence="1">
    <location>
        <begin position="65"/>
        <end position="79"/>
    </location>
</feature>
<evidence type="ECO:0000313" key="2">
    <source>
        <dbReference type="EMBL" id="CAH2403227.1"/>
    </source>
</evidence>
<feature type="region of interest" description="Disordered" evidence="1">
    <location>
        <begin position="106"/>
        <end position="128"/>
    </location>
</feature>